<organism evidence="4 5">
    <name type="scientific">Modestobacter marinus</name>
    <dbReference type="NCBI Taxonomy" id="477641"/>
    <lineage>
        <taxon>Bacteria</taxon>
        <taxon>Bacillati</taxon>
        <taxon>Actinomycetota</taxon>
        <taxon>Actinomycetes</taxon>
        <taxon>Geodermatophilales</taxon>
        <taxon>Geodermatophilaceae</taxon>
        <taxon>Modestobacter</taxon>
    </lineage>
</organism>
<name>A0A846LRT9_9ACTN</name>
<sequence>MSEPTSDDRATDTPRPPRVVVGVDGSPGSRAALVYAWAAAARRGADLEVVATWSVQTVWVGGYPLGVPSISAVREEMESRVQAMVDEVRGDPAVAAVPGAADVRVTTAVSVGPAAQELVDASADADLVVVGNRGRGAVRSVVLGSVALHCVTHARCPVVVVHPSSTGHARRRPVIVGIDGSAASRAALLAGVAEAARLGTDVVAVTTYQMADHWMALSTVVVPTAEEVRWDLQRGGEAMLEDVLEEHRTGSGGRSPDARVVVAEGAPADILGQWAAGAALLVVGSRGHGALRGLLLGSVALACAMHASGAVMVVHPLPDRAPTGTTQRATVNA</sequence>
<evidence type="ECO:0000313" key="6">
    <source>
        <dbReference type="Proteomes" id="UP000648663"/>
    </source>
</evidence>
<dbReference type="AlphaFoldDB" id="A0A846LRT9"/>
<accession>A0A846LRT9</accession>
<keyword evidence="6" id="KW-1185">Reference proteome</keyword>
<reference evidence="6" key="2">
    <citation type="journal article" date="2019" name="Int. J. Syst. Evol. Microbiol.">
        <title>The Global Catalogue of Microorganisms (GCM) 10K type strain sequencing project: providing services to taxonomists for standard genome sequencing and annotation.</title>
        <authorList>
            <consortium name="The Broad Institute Genomics Platform"/>
            <consortium name="The Broad Institute Genome Sequencing Center for Infectious Disease"/>
            <person name="Wu L."/>
            <person name="Ma J."/>
        </authorList>
    </citation>
    <scope>NUCLEOTIDE SEQUENCE [LARGE SCALE GENOMIC DNA]</scope>
    <source>
        <strain evidence="6">CGMCC 4.5581</strain>
    </source>
</reference>
<dbReference type="EMBL" id="BMMI01000007">
    <property type="protein sequence ID" value="GGL77062.1"/>
    <property type="molecule type" value="Genomic_DNA"/>
</dbReference>
<comment type="similarity">
    <text evidence="1">Belongs to the universal stress protein A family.</text>
</comment>
<gene>
    <name evidence="4" type="ORF">FB380_003652</name>
    <name evidence="3" type="ORF">GCM10011589_36350</name>
</gene>
<evidence type="ECO:0000256" key="1">
    <source>
        <dbReference type="ARBA" id="ARBA00008791"/>
    </source>
</evidence>
<evidence type="ECO:0000313" key="5">
    <source>
        <dbReference type="Proteomes" id="UP000552836"/>
    </source>
</evidence>
<evidence type="ECO:0000313" key="4">
    <source>
        <dbReference type="EMBL" id="NIH69164.1"/>
    </source>
</evidence>
<dbReference type="PRINTS" id="PR01438">
    <property type="entry name" value="UNVRSLSTRESS"/>
</dbReference>
<feature type="domain" description="UspA" evidence="2">
    <location>
        <begin position="18"/>
        <end position="162"/>
    </location>
</feature>
<reference evidence="3" key="1">
    <citation type="journal article" date="2014" name="Int. J. Syst. Evol. Microbiol.">
        <title>Complete genome of a new Firmicutes species belonging to the dominant human colonic microbiota ('Ruminococcus bicirculans') reveals two chromosomes and a selective capacity to utilize plant glucans.</title>
        <authorList>
            <consortium name="NISC Comparative Sequencing Program"/>
            <person name="Wegmann U."/>
            <person name="Louis P."/>
            <person name="Goesmann A."/>
            <person name="Henrissat B."/>
            <person name="Duncan S.H."/>
            <person name="Flint H.J."/>
        </authorList>
    </citation>
    <scope>NUCLEOTIDE SEQUENCE</scope>
    <source>
        <strain evidence="3">CGMCC 4.5581</strain>
    </source>
</reference>
<dbReference type="PANTHER" id="PTHR46553:SF3">
    <property type="entry name" value="ADENINE NUCLEOTIDE ALPHA HYDROLASES-LIKE SUPERFAMILY PROTEIN"/>
    <property type="match status" value="1"/>
</dbReference>
<dbReference type="InterPro" id="IPR014729">
    <property type="entry name" value="Rossmann-like_a/b/a_fold"/>
</dbReference>
<reference evidence="3" key="4">
    <citation type="submission" date="2024-05" db="EMBL/GenBank/DDBJ databases">
        <authorList>
            <person name="Sun Q."/>
            <person name="Zhou Y."/>
        </authorList>
    </citation>
    <scope>NUCLEOTIDE SEQUENCE</scope>
    <source>
        <strain evidence="3">CGMCC 4.5581</strain>
    </source>
</reference>
<dbReference type="InterPro" id="IPR006015">
    <property type="entry name" value="Universal_stress_UspA"/>
</dbReference>
<proteinExistence type="inferred from homology"/>
<dbReference type="SUPFAM" id="SSF52402">
    <property type="entry name" value="Adenine nucleotide alpha hydrolases-like"/>
    <property type="match status" value="2"/>
</dbReference>
<evidence type="ECO:0000259" key="2">
    <source>
        <dbReference type="Pfam" id="PF00582"/>
    </source>
</evidence>
<dbReference type="EMBL" id="JAAMPA010000002">
    <property type="protein sequence ID" value="NIH69164.1"/>
    <property type="molecule type" value="Genomic_DNA"/>
</dbReference>
<protein>
    <submittedName>
        <fullName evidence="4">Nucleotide-binding universal stress UspA family protein</fullName>
    </submittedName>
    <submittedName>
        <fullName evidence="3">Universal stress protein UspA</fullName>
    </submittedName>
</protein>
<dbReference type="Pfam" id="PF00582">
    <property type="entry name" value="Usp"/>
    <property type="match status" value="2"/>
</dbReference>
<evidence type="ECO:0000313" key="3">
    <source>
        <dbReference type="EMBL" id="GGL77062.1"/>
    </source>
</evidence>
<dbReference type="Proteomes" id="UP000648663">
    <property type="component" value="Unassembled WGS sequence"/>
</dbReference>
<dbReference type="Gene3D" id="3.40.50.620">
    <property type="entry name" value="HUPs"/>
    <property type="match status" value="2"/>
</dbReference>
<dbReference type="PANTHER" id="PTHR46553">
    <property type="entry name" value="ADENINE NUCLEOTIDE ALPHA HYDROLASES-LIKE SUPERFAMILY PROTEIN"/>
    <property type="match status" value="1"/>
</dbReference>
<feature type="domain" description="UspA" evidence="2">
    <location>
        <begin position="172"/>
        <end position="315"/>
    </location>
</feature>
<dbReference type="InterPro" id="IPR006016">
    <property type="entry name" value="UspA"/>
</dbReference>
<dbReference type="Proteomes" id="UP000552836">
    <property type="component" value="Unassembled WGS sequence"/>
</dbReference>
<dbReference type="RefSeq" id="WP_166756734.1">
    <property type="nucleotide sequence ID" value="NZ_BAABJU010000003.1"/>
</dbReference>
<comment type="caution">
    <text evidence="4">The sequence shown here is derived from an EMBL/GenBank/DDBJ whole genome shotgun (WGS) entry which is preliminary data.</text>
</comment>
<reference evidence="4 5" key="3">
    <citation type="submission" date="2020-02" db="EMBL/GenBank/DDBJ databases">
        <title>Sequencing the genomes of 1000 actinobacteria strains.</title>
        <authorList>
            <person name="Klenk H.-P."/>
        </authorList>
    </citation>
    <scope>NUCLEOTIDE SEQUENCE [LARGE SCALE GENOMIC DNA]</scope>
    <source>
        <strain evidence="4 5">DSM 45201</strain>
    </source>
</reference>